<dbReference type="InterPro" id="IPR032710">
    <property type="entry name" value="NTF2-like_dom_sf"/>
</dbReference>
<dbReference type="EMBL" id="FPLD01000165">
    <property type="protein sequence ID" value="SGZ20337.1"/>
    <property type="molecule type" value="Genomic_DNA"/>
</dbReference>
<name>A0A1L0ARM1_9GAMM</name>
<dbReference type="Gene3D" id="3.10.450.50">
    <property type="match status" value="1"/>
</dbReference>
<dbReference type="RefSeq" id="WP_075518662.1">
    <property type="nucleotide sequence ID" value="NZ_FPLD01000165.1"/>
</dbReference>
<dbReference type="SUPFAM" id="SSF54427">
    <property type="entry name" value="NTF2-like"/>
    <property type="match status" value="1"/>
</dbReference>
<reference evidence="1 2" key="1">
    <citation type="submission" date="2016-11" db="EMBL/GenBank/DDBJ databases">
        <authorList>
            <person name="Jaros S."/>
            <person name="Januszkiewicz K."/>
            <person name="Wedrychowicz H."/>
        </authorList>
    </citation>
    <scope>NUCLEOTIDE SEQUENCE [LARGE SCALE GENOMIC DNA]</scope>
    <source>
        <strain evidence="1">NVI 5450</strain>
    </source>
</reference>
<evidence type="ECO:0000313" key="1">
    <source>
        <dbReference type="EMBL" id="SGZ20337.1"/>
    </source>
</evidence>
<organism evidence="1 2">
    <name type="scientific">Moritella viscosa</name>
    <dbReference type="NCBI Taxonomy" id="80854"/>
    <lineage>
        <taxon>Bacteria</taxon>
        <taxon>Pseudomonadati</taxon>
        <taxon>Pseudomonadota</taxon>
        <taxon>Gammaproteobacteria</taxon>
        <taxon>Alteromonadales</taxon>
        <taxon>Moritellaceae</taxon>
        <taxon>Moritella</taxon>
    </lineage>
</organism>
<dbReference type="OrthoDB" id="7375782at2"/>
<gene>
    <name evidence="1" type="ORF">NVI5450_4859</name>
</gene>
<sequence>MNSDIDFIFHQWHERAKAKDITGLLELYSADAIFESPLVPAILKNKTNGILIGKGELKIFFDEGTKRRPNDLFRWYRVNEYVTNGSMLIWEYPRETPKGDQIDILELMEIENGLIKKHRIYWGWKGCSLIAPSLI</sequence>
<accession>A0A1L0ARM1</accession>
<evidence type="ECO:0000313" key="2">
    <source>
        <dbReference type="Proteomes" id="UP000183794"/>
    </source>
</evidence>
<evidence type="ECO:0008006" key="3">
    <source>
        <dbReference type="Google" id="ProtNLM"/>
    </source>
</evidence>
<protein>
    <recommendedName>
        <fullName evidence="3">SnoaL-like domain-containing protein</fullName>
    </recommendedName>
</protein>
<proteinExistence type="predicted"/>
<dbReference type="Proteomes" id="UP000183794">
    <property type="component" value="Unassembled WGS sequence"/>
</dbReference>
<dbReference type="AlphaFoldDB" id="A0A1L0ARM1"/>